<dbReference type="AlphaFoldDB" id="A0A2R8CAD6"/>
<protein>
    <submittedName>
        <fullName evidence="1">Uncharacterized protein</fullName>
    </submittedName>
</protein>
<keyword evidence="2" id="KW-1185">Reference proteome</keyword>
<sequence length="674" mass="73578">MSYSDWILERSFGGLGTAAAPGVAASVDGWVDGPSAPGALEACNRLVLSATRKDSSDSVSTIVLLVGGAGNGKSKLAADTIQRLETAKLIGHAGGVQRLYEYELECGKRLNVLNDATIQPEGKSTSPLVNDLVRSMERGDHMLACVNRGVLINEMRGLSSIAYKGYEAAAGAIIAWLLGQEFEKSCELHLEVQEMAQTDHYSYGVIKTEQDTVAEVHVVFMDHASLLEEWPSVREKAGNLQGPVCLDPIDVRPLDAESGTETKLAFGVCVSGTSGNFLDAHGDDELDPILANAKVLSSSLVARGWCAVARGAEVVSGTHFTYRELWALYVHSIVGPAAPETLAKLSSHVERLIGKARSTDKDKRLSALLGLGRLRAHMLLFDAGKPSDADDDLVPVDDFDWPLTSNEALAAMTLADPLRDFGPSDGEGYREIAELVSEIEEGRKPGEMLAAKDPRFAAIWTPLDAEIERAVLQETKPGRDKATMKRRNWLLGWYGRYFYRMVGLARGWPAHFSLISEWQESWLDANKRGSLSSALENALFEIVMPGDGQRGETYFSILGPRVEPANGAAAGSYIELSRRDFDLRASTAGDRIELTFEKTMRGREPKPVVEAVLDFHLLREAVARKGGHGFTDSLSLIEPRIERMRAGLVAGQLADRDNSRRYQFIRGRHVVSSR</sequence>
<proteinExistence type="predicted"/>
<dbReference type="EMBL" id="ONZG01000007">
    <property type="protein sequence ID" value="SPJ29399.1"/>
    <property type="molecule type" value="Genomic_DNA"/>
</dbReference>
<dbReference type="Proteomes" id="UP000244898">
    <property type="component" value="Unassembled WGS sequence"/>
</dbReference>
<accession>A0A2R8CAD6</accession>
<reference evidence="2" key="1">
    <citation type="submission" date="2018-03" db="EMBL/GenBank/DDBJ databases">
        <authorList>
            <person name="Rodrigo-Torres L."/>
            <person name="Arahal R. D."/>
            <person name="Lucena T."/>
        </authorList>
    </citation>
    <scope>NUCLEOTIDE SEQUENCE [LARGE SCALE GENOMIC DNA]</scope>
    <source>
        <strain evidence="2">CECT 7615</strain>
    </source>
</reference>
<evidence type="ECO:0000313" key="2">
    <source>
        <dbReference type="Proteomes" id="UP000244898"/>
    </source>
</evidence>
<gene>
    <name evidence="1" type="ORF">TRM7615_02917</name>
</gene>
<organism evidence="1 2">
    <name type="scientific">Falsiruegeria mediterranea M17</name>
    <dbReference type="NCBI Taxonomy" id="1200281"/>
    <lineage>
        <taxon>Bacteria</taxon>
        <taxon>Pseudomonadati</taxon>
        <taxon>Pseudomonadota</taxon>
        <taxon>Alphaproteobacteria</taxon>
        <taxon>Rhodobacterales</taxon>
        <taxon>Roseobacteraceae</taxon>
        <taxon>Falsiruegeria</taxon>
    </lineage>
</organism>
<evidence type="ECO:0000313" key="1">
    <source>
        <dbReference type="EMBL" id="SPJ29399.1"/>
    </source>
</evidence>
<name>A0A2R8CAD6_9RHOB</name>